<evidence type="ECO:0000259" key="1">
    <source>
        <dbReference type="Pfam" id="PF00326"/>
    </source>
</evidence>
<feature type="domain" description="Peptidase S9 prolyl oligopeptidase catalytic" evidence="1">
    <location>
        <begin position="2"/>
        <end position="52"/>
    </location>
</feature>
<sequence>RETEQIVEAVKRRGGVAEYILFPDEGHGWTKLPNQIRAYRATADFLDKHLKGTAKHAIRVVTVDDVARGRARIGRTRGDVMPGRMVNRWILGAVWATGKFKP</sequence>
<accession>Q8BFM6</accession>
<proteinExistence type="predicted"/>
<protein>
    <submittedName>
        <fullName evidence="2">Nitrite reductase</fullName>
    </submittedName>
</protein>
<dbReference type="EMBL" id="AF548927">
    <property type="protein sequence ID" value="AAN59851.1"/>
    <property type="molecule type" value="Genomic_DNA"/>
</dbReference>
<dbReference type="SUPFAM" id="SSF53474">
    <property type="entry name" value="alpha/beta-Hydrolases"/>
    <property type="match status" value="1"/>
</dbReference>
<dbReference type="GO" id="GO:0008236">
    <property type="term" value="F:serine-type peptidase activity"/>
    <property type="evidence" value="ECO:0007669"/>
    <property type="project" value="InterPro"/>
</dbReference>
<dbReference type="Pfam" id="PF00326">
    <property type="entry name" value="Peptidase_S9"/>
    <property type="match status" value="1"/>
</dbReference>
<name>Q8BFM6_9ZZZZ</name>
<dbReference type="GO" id="GO:0006508">
    <property type="term" value="P:proteolysis"/>
    <property type="evidence" value="ECO:0007669"/>
    <property type="project" value="InterPro"/>
</dbReference>
<dbReference type="InterPro" id="IPR001375">
    <property type="entry name" value="Peptidase_S9_cat"/>
</dbReference>
<gene>
    <name evidence="2" type="primary">nirK</name>
</gene>
<dbReference type="Gene3D" id="3.40.50.1820">
    <property type="entry name" value="alpha/beta hydrolase"/>
    <property type="match status" value="1"/>
</dbReference>
<evidence type="ECO:0000313" key="2">
    <source>
        <dbReference type="EMBL" id="AAN59851.1"/>
    </source>
</evidence>
<reference evidence="2" key="1">
    <citation type="journal article" date="2003" name="Environ. Microbiol.">
        <title>Molecular diversity and characterization of nitrite reductase gene fragments (nirK and nirS) from nitrate- and uranium-contaminated groundwater.</title>
        <authorList>
            <person name="Yan T."/>
            <person name="Fields M.W."/>
            <person name="Wu L."/>
            <person name="Zu Y."/>
            <person name="Tiedje J.M."/>
            <person name="Zhou J."/>
        </authorList>
    </citation>
    <scope>NUCLEOTIDE SEQUENCE</scope>
    <source>
        <strain evidence="2">C07-16-53</strain>
    </source>
</reference>
<dbReference type="InterPro" id="IPR029058">
    <property type="entry name" value="AB_hydrolase_fold"/>
</dbReference>
<dbReference type="AlphaFoldDB" id="Q8BFM6"/>
<organism evidence="2">
    <name type="scientific">uncultured organism</name>
    <dbReference type="NCBI Taxonomy" id="155900"/>
    <lineage>
        <taxon>unclassified sequences</taxon>
        <taxon>environmental samples</taxon>
    </lineage>
</organism>
<feature type="non-terminal residue" evidence="2">
    <location>
        <position position="1"/>
    </location>
</feature>
<feature type="non-terminal residue" evidence="2">
    <location>
        <position position="102"/>
    </location>
</feature>